<reference evidence="9" key="3">
    <citation type="submission" date="2025-09" db="UniProtKB">
        <authorList>
            <consortium name="Ensembl"/>
        </authorList>
    </citation>
    <scope>IDENTIFICATION</scope>
</reference>
<reference evidence="9" key="2">
    <citation type="submission" date="2025-08" db="UniProtKB">
        <authorList>
            <consortium name="Ensembl"/>
        </authorList>
    </citation>
    <scope>IDENTIFICATION</scope>
</reference>
<protein>
    <recommendedName>
        <fullName evidence="3">ribonuclease H</fullName>
        <ecNumber evidence="3">3.1.26.4</ecNumber>
    </recommendedName>
</protein>
<evidence type="ECO:0000256" key="5">
    <source>
        <dbReference type="ARBA" id="ARBA00022723"/>
    </source>
</evidence>
<keyword evidence="7" id="KW-0378">Hydrolase</keyword>
<dbReference type="PANTHER" id="PTHR10642">
    <property type="entry name" value="RIBONUCLEASE H1"/>
    <property type="match status" value="1"/>
</dbReference>
<dbReference type="GeneTree" id="ENSGT00390000003466"/>
<dbReference type="InterPro" id="IPR017067">
    <property type="entry name" value="RNase_H1_euk"/>
</dbReference>
<dbReference type="SUPFAM" id="SSF53098">
    <property type="entry name" value="Ribonuclease H-like"/>
    <property type="match status" value="1"/>
</dbReference>
<keyword evidence="5" id="KW-0479">Metal-binding</keyword>
<reference evidence="9 10" key="1">
    <citation type="journal article" date="2007" name="Nature">
        <title>Genome of the marsupial Monodelphis domestica reveals innovation in non-coding sequences.</title>
        <authorList>
            <person name="Mikkelsen T.S."/>
            <person name="Wakefield M.J."/>
            <person name="Aken B."/>
            <person name="Amemiya C.T."/>
            <person name="Chang J.L."/>
            <person name="Duke S."/>
            <person name="Garber M."/>
            <person name="Gentles A.J."/>
            <person name="Goodstadt L."/>
            <person name="Heger A."/>
            <person name="Jurka J."/>
            <person name="Kamal M."/>
            <person name="Mauceli E."/>
            <person name="Searle S.M."/>
            <person name="Sharpe T."/>
            <person name="Baker M.L."/>
            <person name="Batzer M.A."/>
            <person name="Benos P.V."/>
            <person name="Belov K."/>
            <person name="Clamp M."/>
            <person name="Cook A."/>
            <person name="Cuff J."/>
            <person name="Das R."/>
            <person name="Davidow L."/>
            <person name="Deakin J.E."/>
            <person name="Fazzari M.J."/>
            <person name="Glass J.L."/>
            <person name="Grabherr M."/>
            <person name="Greally J.M."/>
            <person name="Gu W."/>
            <person name="Hore T.A."/>
            <person name="Huttley G.A."/>
            <person name="Kleber M."/>
            <person name="Jirtle R.L."/>
            <person name="Koina E."/>
            <person name="Lee J.T."/>
            <person name="Mahony S."/>
            <person name="Marra M.A."/>
            <person name="Miller R.D."/>
            <person name="Nicholls R.D."/>
            <person name="Oda M."/>
            <person name="Papenfuss A.T."/>
            <person name="Parra Z.E."/>
            <person name="Pollock D.D."/>
            <person name="Ray D.A."/>
            <person name="Schein J.E."/>
            <person name="Speed T.P."/>
            <person name="Thompson K."/>
            <person name="VandeBerg J.L."/>
            <person name="Wade C.M."/>
            <person name="Walker J.A."/>
            <person name="Waters P.D."/>
            <person name="Webber C."/>
            <person name="Weidman J.R."/>
            <person name="Xie X."/>
            <person name="Zody M.C."/>
            <person name="Baldwin J."/>
            <person name="Abdouelleil A."/>
            <person name="Abdulkadir J."/>
            <person name="Abebe A."/>
            <person name="Abera B."/>
            <person name="Abreu J."/>
            <person name="Acer S.C."/>
            <person name="Aftuck L."/>
            <person name="Alexander A."/>
            <person name="An P."/>
            <person name="Anderson E."/>
            <person name="Anderson S."/>
            <person name="Arachi H."/>
            <person name="Azer M."/>
            <person name="Bachantsang P."/>
            <person name="Barry A."/>
            <person name="Bayul T."/>
            <person name="Berlin A."/>
            <person name="Bessette D."/>
            <person name="Bloom T."/>
            <person name="Bloom T."/>
            <person name="Boguslavskiy L."/>
            <person name="Bonnet C."/>
            <person name="Boukhgalter B."/>
            <person name="Bourzgui I."/>
            <person name="Brown A."/>
            <person name="Cahill P."/>
            <person name="Channer S."/>
            <person name="Cheshatsang Y."/>
            <person name="Chuda L."/>
            <person name="Citroen M."/>
            <person name="Collymore A."/>
            <person name="Cooke P."/>
            <person name="Costello M."/>
            <person name="D'Aco K."/>
            <person name="Daza R."/>
            <person name="De Haan G."/>
            <person name="DeGray S."/>
            <person name="DeMaso C."/>
            <person name="Dhargay N."/>
            <person name="Dooley K."/>
            <person name="Dooley E."/>
            <person name="Doricent M."/>
            <person name="Dorje P."/>
            <person name="Dorjee K."/>
            <person name="Dupes A."/>
            <person name="Elong R."/>
            <person name="Falk J."/>
            <person name="Farina A."/>
            <person name="Faro S."/>
            <person name="Ferguson D."/>
            <person name="Fisher S."/>
            <person name="Foley C.D."/>
            <person name="Franke A."/>
            <person name="Friedrich D."/>
            <person name="Gadbois L."/>
            <person name="Gearin G."/>
            <person name="Gearin C.R."/>
            <person name="Giannoukos G."/>
            <person name="Goode T."/>
            <person name="Graham J."/>
            <person name="Grandbois E."/>
            <person name="Grewal S."/>
            <person name="Gyaltsen K."/>
            <person name="Hafez N."/>
            <person name="Hagos B."/>
            <person name="Hall J."/>
            <person name="Henson C."/>
            <person name="Hollinger A."/>
            <person name="Honan T."/>
            <person name="Huard M.D."/>
            <person name="Hughes L."/>
            <person name="Hurhula B."/>
            <person name="Husby M.E."/>
            <person name="Kamat A."/>
            <person name="Kanga B."/>
            <person name="Kashin S."/>
            <person name="Khazanovich D."/>
            <person name="Kisner P."/>
            <person name="Lance K."/>
            <person name="Lara M."/>
            <person name="Lee W."/>
            <person name="Lennon N."/>
            <person name="Letendre F."/>
            <person name="LeVine R."/>
            <person name="Lipovsky A."/>
            <person name="Liu X."/>
            <person name="Liu J."/>
            <person name="Liu S."/>
            <person name="Lokyitsang T."/>
            <person name="Lokyitsang Y."/>
            <person name="Lubonja R."/>
            <person name="Lui A."/>
            <person name="MacDonald P."/>
            <person name="Magnisalis V."/>
            <person name="Maru K."/>
            <person name="Matthews C."/>
            <person name="McCusker W."/>
            <person name="McDonough S."/>
            <person name="Mehta T."/>
            <person name="Meldrim J."/>
            <person name="Meneus L."/>
            <person name="Mihai O."/>
            <person name="Mihalev A."/>
            <person name="Mihova T."/>
            <person name="Mittelman R."/>
            <person name="Mlenga V."/>
            <person name="Montmayeur A."/>
            <person name="Mulrain L."/>
            <person name="Navidi A."/>
            <person name="Naylor J."/>
            <person name="Negash T."/>
            <person name="Nguyen T."/>
            <person name="Nguyen N."/>
            <person name="Nicol R."/>
            <person name="Norbu C."/>
            <person name="Norbu N."/>
            <person name="Novod N."/>
            <person name="O'Neill B."/>
            <person name="Osman S."/>
            <person name="Markiewicz E."/>
            <person name="Oyono O.L."/>
            <person name="Patti C."/>
            <person name="Phunkhang P."/>
            <person name="Pierre F."/>
            <person name="Priest M."/>
            <person name="Raghuraman S."/>
            <person name="Rege F."/>
            <person name="Reyes R."/>
            <person name="Rise C."/>
            <person name="Rogov P."/>
            <person name="Ross K."/>
            <person name="Ryan E."/>
            <person name="Settipalli S."/>
            <person name="Shea T."/>
            <person name="Sherpa N."/>
            <person name="Shi L."/>
            <person name="Shih D."/>
            <person name="Sparrow T."/>
            <person name="Spaulding J."/>
            <person name="Stalker J."/>
            <person name="Stange-Thomann N."/>
            <person name="Stavropoulos S."/>
            <person name="Stone C."/>
            <person name="Strader C."/>
            <person name="Tesfaye S."/>
            <person name="Thomson T."/>
            <person name="Thoulutsang Y."/>
            <person name="Thoulutsang D."/>
            <person name="Topham K."/>
            <person name="Topping I."/>
            <person name="Tsamla T."/>
            <person name="Vassiliev H."/>
            <person name="Vo A."/>
            <person name="Wangchuk T."/>
            <person name="Wangdi T."/>
            <person name="Weiand M."/>
            <person name="Wilkinson J."/>
            <person name="Wilson A."/>
            <person name="Yadav S."/>
            <person name="Young G."/>
            <person name="Yu Q."/>
            <person name="Zembek L."/>
            <person name="Zhong D."/>
            <person name="Zimmer A."/>
            <person name="Zwirko Z."/>
            <person name="Jaffe D.B."/>
            <person name="Alvarez P."/>
            <person name="Brockman W."/>
            <person name="Butler J."/>
            <person name="Chin C."/>
            <person name="Gnerre S."/>
            <person name="MacCallum I."/>
            <person name="Graves J.A."/>
            <person name="Ponting C.P."/>
            <person name="Breen M."/>
            <person name="Samollow P.B."/>
            <person name="Lander E.S."/>
            <person name="Lindblad-Toh K."/>
        </authorList>
    </citation>
    <scope>NUCLEOTIDE SEQUENCE [LARGE SCALE GENOMIC DNA]</scope>
</reference>
<dbReference type="Pfam" id="PF00075">
    <property type="entry name" value="RNase_H"/>
    <property type="match status" value="1"/>
</dbReference>
<dbReference type="EC" id="3.1.26.4" evidence="3"/>
<dbReference type="GO" id="GO:0004523">
    <property type="term" value="F:RNA-DNA hybrid ribonuclease activity"/>
    <property type="evidence" value="ECO:0000318"/>
    <property type="project" value="GO_Central"/>
</dbReference>
<dbReference type="PROSITE" id="PS50879">
    <property type="entry name" value="RNASE_H_1"/>
    <property type="match status" value="1"/>
</dbReference>
<dbReference type="InterPro" id="IPR050092">
    <property type="entry name" value="RNase_H"/>
</dbReference>
<keyword evidence="4" id="KW-0540">Nuclease</keyword>
<dbReference type="CDD" id="cd09280">
    <property type="entry name" value="RNase_HI_eukaryote_like"/>
    <property type="match status" value="1"/>
</dbReference>
<dbReference type="GO" id="GO:0003676">
    <property type="term" value="F:nucleic acid binding"/>
    <property type="evidence" value="ECO:0007669"/>
    <property type="project" value="InterPro"/>
</dbReference>
<sequence length="245" mass="27257">MGATTCSKSHSKQDVYRFKRFSTPDAAWAFVRSASPDHSKEQKKKCEIQIPEVNLERILCESSSDEEGEEPCPKIAKRSPDCSESSLNKNTFCYMGDAAVVYTDGCCSSKGKKPRAGIGVYWGPGHPLNVGDRLTGRQTNQRAEIHAACKALEQAKDQNINKLVLYTYSMCTVNGITNRIKDWKKNGWKTSAGKKVSNKDDFVKLDRLTRGIDIQWIHVPCHSALEGNEEADKLAREGAKKSHST</sequence>
<feature type="domain" description="RNase H type-1" evidence="8">
    <location>
        <begin position="95"/>
        <end position="240"/>
    </location>
</feature>
<accession>K7E161</accession>
<dbReference type="Bgee" id="ENSMODG00000028814">
    <property type="expression patterns" value="Expressed in spermatid and 4 other cell types or tissues"/>
</dbReference>
<organism evidence="9 10">
    <name type="scientific">Monodelphis domestica</name>
    <name type="common">Gray short-tailed opossum</name>
    <dbReference type="NCBI Taxonomy" id="13616"/>
    <lineage>
        <taxon>Eukaryota</taxon>
        <taxon>Metazoa</taxon>
        <taxon>Chordata</taxon>
        <taxon>Craniata</taxon>
        <taxon>Vertebrata</taxon>
        <taxon>Euteleostomi</taxon>
        <taxon>Mammalia</taxon>
        <taxon>Metatheria</taxon>
        <taxon>Didelphimorphia</taxon>
        <taxon>Didelphidae</taxon>
        <taxon>Monodelphis</taxon>
    </lineage>
</organism>
<dbReference type="InParanoid" id="K7E161"/>
<evidence type="ECO:0000256" key="7">
    <source>
        <dbReference type="ARBA" id="ARBA00022801"/>
    </source>
</evidence>
<evidence type="ECO:0000256" key="2">
    <source>
        <dbReference type="ARBA" id="ARBA00005300"/>
    </source>
</evidence>
<dbReference type="Proteomes" id="UP000002280">
    <property type="component" value="Chromosome 4"/>
</dbReference>
<dbReference type="eggNOG" id="KOG3752">
    <property type="taxonomic scope" value="Eukaryota"/>
</dbReference>
<dbReference type="STRING" id="13616.ENSMODP00000039512"/>
<dbReference type="HOGENOM" id="CLU_030894_0_2_1"/>
<dbReference type="InterPro" id="IPR002156">
    <property type="entry name" value="RNaseH_domain"/>
</dbReference>
<dbReference type="GO" id="GO:0000287">
    <property type="term" value="F:magnesium ion binding"/>
    <property type="evidence" value="ECO:0007669"/>
    <property type="project" value="InterPro"/>
</dbReference>
<dbReference type="InterPro" id="IPR036397">
    <property type="entry name" value="RNaseH_sf"/>
</dbReference>
<keyword evidence="10" id="KW-1185">Reference proteome</keyword>
<keyword evidence="6" id="KW-0255">Endonuclease</keyword>
<dbReference type="AlphaFoldDB" id="K7E161"/>
<dbReference type="PANTHER" id="PTHR10642:SF26">
    <property type="entry name" value="RIBONUCLEASE H1"/>
    <property type="match status" value="1"/>
</dbReference>
<dbReference type="PIRSF" id="PIRSF036852">
    <property type="entry name" value="Ribonuclease_H1_euk"/>
    <property type="match status" value="1"/>
</dbReference>
<evidence type="ECO:0000259" key="8">
    <source>
        <dbReference type="PROSITE" id="PS50879"/>
    </source>
</evidence>
<evidence type="ECO:0000256" key="3">
    <source>
        <dbReference type="ARBA" id="ARBA00012180"/>
    </source>
</evidence>
<comment type="similarity">
    <text evidence="2">Belongs to the RNase H family.</text>
</comment>
<dbReference type="Ensembl" id="ENSMODT00000042618.2">
    <property type="protein sequence ID" value="ENSMODP00000039512.1"/>
    <property type="gene ID" value="ENSMODG00000028814.2"/>
</dbReference>
<dbReference type="Gene3D" id="3.30.420.10">
    <property type="entry name" value="Ribonuclease H-like superfamily/Ribonuclease H"/>
    <property type="match status" value="1"/>
</dbReference>
<evidence type="ECO:0000313" key="10">
    <source>
        <dbReference type="Proteomes" id="UP000002280"/>
    </source>
</evidence>
<evidence type="ECO:0000256" key="6">
    <source>
        <dbReference type="ARBA" id="ARBA00022759"/>
    </source>
</evidence>
<name>K7E161_MONDO</name>
<evidence type="ECO:0000256" key="4">
    <source>
        <dbReference type="ARBA" id="ARBA00022722"/>
    </source>
</evidence>
<proteinExistence type="inferred from homology"/>
<comment type="catalytic activity">
    <reaction evidence="1">
        <text>Endonucleolytic cleavage to 5'-phosphomonoester.</text>
        <dbReference type="EC" id="3.1.26.4"/>
    </reaction>
</comment>
<dbReference type="GO" id="GO:0043137">
    <property type="term" value="P:DNA replication, removal of RNA primer"/>
    <property type="evidence" value="ECO:0000318"/>
    <property type="project" value="GO_Central"/>
</dbReference>
<dbReference type="InterPro" id="IPR012337">
    <property type="entry name" value="RNaseH-like_sf"/>
</dbReference>
<dbReference type="FunFam" id="3.30.420.10:FF:000049">
    <property type="entry name" value="Ribonuclease H1"/>
    <property type="match status" value="1"/>
</dbReference>
<evidence type="ECO:0000313" key="9">
    <source>
        <dbReference type="Ensembl" id="ENSMODP00000039512.1"/>
    </source>
</evidence>
<evidence type="ECO:0000256" key="1">
    <source>
        <dbReference type="ARBA" id="ARBA00000077"/>
    </source>
</evidence>